<feature type="binding site" evidence="12">
    <location>
        <position position="560"/>
    </location>
    <ligand>
        <name>substrate</name>
    </ligand>
</feature>
<comment type="cofactor">
    <cofactor evidence="13">
        <name>thiamine diphosphate</name>
        <dbReference type="ChEBI" id="CHEBI:58937"/>
    </cofactor>
    <text evidence="13">Binds 1 thiamine pyrophosphate per subunit. During the reaction, the substrate forms a covalent intermediate with the cofactor.</text>
</comment>
<feature type="binding site" evidence="13">
    <location>
        <position position="275"/>
    </location>
    <ligand>
        <name>thiamine diphosphate</name>
        <dbReference type="ChEBI" id="CHEBI:58937"/>
    </ligand>
</feature>
<dbReference type="InterPro" id="IPR005474">
    <property type="entry name" value="Transketolase_N"/>
</dbReference>
<evidence type="ECO:0000256" key="10">
    <source>
        <dbReference type="ARBA" id="ARBA00049473"/>
    </source>
</evidence>
<feature type="domain" description="Transketolase-like pyrimidine-binding" evidence="16">
    <location>
        <begin position="444"/>
        <end position="617"/>
    </location>
</feature>
<dbReference type="NCBIfam" id="TIGR00232">
    <property type="entry name" value="tktlase_bact"/>
    <property type="match status" value="1"/>
</dbReference>
<evidence type="ECO:0000256" key="5">
    <source>
        <dbReference type="ARBA" id="ARBA00022679"/>
    </source>
</evidence>
<dbReference type="SUPFAM" id="SSF52922">
    <property type="entry name" value="TK C-terminal domain-like"/>
    <property type="match status" value="1"/>
</dbReference>
<feature type="binding site" evidence="12">
    <location>
        <position position="611"/>
    </location>
    <ligand>
        <name>substrate</name>
    </ligand>
</feature>
<accession>A0AAV9J0Q2</accession>
<comment type="catalytic activity">
    <reaction evidence="10">
        <text>D-sedoheptulose 7-phosphate + D-glyceraldehyde 3-phosphate = aldehydo-D-ribose 5-phosphate + D-xylulose 5-phosphate</text>
        <dbReference type="Rhea" id="RHEA:10508"/>
        <dbReference type="ChEBI" id="CHEBI:57483"/>
        <dbReference type="ChEBI" id="CHEBI:57737"/>
        <dbReference type="ChEBI" id="CHEBI:58273"/>
        <dbReference type="ChEBI" id="CHEBI:59776"/>
        <dbReference type="EC" id="2.2.1.1"/>
    </reaction>
</comment>
<evidence type="ECO:0000256" key="12">
    <source>
        <dbReference type="PIRSR" id="PIRSR605478-2"/>
    </source>
</evidence>
<dbReference type="PANTHER" id="PTHR43522:SF2">
    <property type="entry name" value="TRANSKETOLASE 1-RELATED"/>
    <property type="match status" value="1"/>
</dbReference>
<keyword evidence="5" id="KW-0808">Transferase</keyword>
<comment type="caution">
    <text evidence="17">The sequence shown here is derived from an EMBL/GenBank/DDBJ whole genome shotgun (WGS) entry which is preliminary data.</text>
</comment>
<dbReference type="CDD" id="cd02012">
    <property type="entry name" value="TPP_TK"/>
    <property type="match status" value="1"/>
</dbReference>
<feature type="binding site" evidence="14">
    <location>
        <position position="245"/>
    </location>
    <ligand>
        <name>Mg(2+)</name>
        <dbReference type="ChEBI" id="CHEBI:18420"/>
    </ligand>
</feature>
<evidence type="ECO:0000256" key="2">
    <source>
        <dbReference type="ARBA" id="ARBA00007131"/>
    </source>
</evidence>
<keyword evidence="8" id="KW-0630">Potassium</keyword>
<name>A0AAV9J0Q2_CYACA</name>
<comment type="cofactor">
    <cofactor evidence="14">
        <name>Mg(2+)</name>
        <dbReference type="ChEBI" id="CHEBI:18420"/>
    </cofactor>
    <text evidence="14">Binds 1 Mg(2+) ion per subunit. Can also utilize other divalent metal cations, such as Ca(2+), Mn(2+) and Co(2+).</text>
</comment>
<dbReference type="GO" id="GO:0004802">
    <property type="term" value="F:transketolase activity"/>
    <property type="evidence" value="ECO:0007669"/>
    <property type="project" value="UniProtKB-EC"/>
</dbReference>
<dbReference type="Pfam" id="PF00456">
    <property type="entry name" value="Transketolase_N"/>
    <property type="match status" value="1"/>
</dbReference>
<dbReference type="GO" id="GO:0005829">
    <property type="term" value="C:cytosol"/>
    <property type="evidence" value="ECO:0007669"/>
    <property type="project" value="TreeGrafter"/>
</dbReference>
<dbReference type="InterPro" id="IPR055152">
    <property type="entry name" value="Transketolase-like_C_2"/>
</dbReference>
<dbReference type="InterPro" id="IPR005475">
    <property type="entry name" value="Transketolase-like_Pyr-bd"/>
</dbReference>
<dbReference type="Gene3D" id="3.40.50.970">
    <property type="match status" value="2"/>
</dbReference>
<organism evidence="17 18">
    <name type="scientific">Cyanidium caldarium</name>
    <name type="common">Red alga</name>
    <dbReference type="NCBI Taxonomy" id="2771"/>
    <lineage>
        <taxon>Eukaryota</taxon>
        <taxon>Rhodophyta</taxon>
        <taxon>Bangiophyceae</taxon>
        <taxon>Cyanidiales</taxon>
        <taxon>Cyanidiaceae</taxon>
        <taxon>Cyanidium</taxon>
    </lineage>
</organism>
<dbReference type="AlphaFoldDB" id="A0AAV9J0Q2"/>
<dbReference type="SUPFAM" id="SSF52518">
    <property type="entry name" value="Thiamin diphosphate-binding fold (THDP-binding)"/>
    <property type="match status" value="2"/>
</dbReference>
<evidence type="ECO:0000256" key="1">
    <source>
        <dbReference type="ARBA" id="ARBA00001941"/>
    </source>
</evidence>
<dbReference type="GO" id="GO:0046872">
    <property type="term" value="F:metal ion binding"/>
    <property type="evidence" value="ECO:0007669"/>
    <property type="project" value="UniProtKB-KW"/>
</dbReference>
<dbReference type="Proteomes" id="UP001301350">
    <property type="component" value="Unassembled WGS sequence"/>
</dbReference>
<evidence type="ECO:0000256" key="7">
    <source>
        <dbReference type="ARBA" id="ARBA00022842"/>
    </source>
</evidence>
<feature type="binding site" evidence="14">
    <location>
        <position position="275"/>
    </location>
    <ligand>
        <name>Mg(2+)</name>
        <dbReference type="ChEBI" id="CHEBI:18420"/>
    </ligand>
</feature>
<evidence type="ECO:0000256" key="11">
    <source>
        <dbReference type="PIRSR" id="PIRSR605478-1"/>
    </source>
</evidence>
<dbReference type="PANTHER" id="PTHR43522">
    <property type="entry name" value="TRANSKETOLASE"/>
    <property type="match status" value="1"/>
</dbReference>
<dbReference type="CDD" id="cd07033">
    <property type="entry name" value="TPP_PYR_DXS_TK_like"/>
    <property type="match status" value="1"/>
</dbReference>
<feature type="site" description="Important for catalytic activity" evidence="15">
    <location>
        <position position="352"/>
    </location>
</feature>
<evidence type="ECO:0000256" key="9">
    <source>
        <dbReference type="ARBA" id="ARBA00023052"/>
    </source>
</evidence>
<feature type="binding site" evidence="12">
    <location>
        <position position="552"/>
    </location>
    <ligand>
        <name>substrate</name>
    </ligand>
</feature>
<gene>
    <name evidence="17" type="ORF">CDCA_CDCA15G4104</name>
</gene>
<dbReference type="EMBL" id="JANCYW010000015">
    <property type="protein sequence ID" value="KAK4538079.1"/>
    <property type="molecule type" value="Genomic_DNA"/>
</dbReference>
<evidence type="ECO:0000256" key="4">
    <source>
        <dbReference type="ARBA" id="ARBA00013152"/>
    </source>
</evidence>
<evidence type="ECO:0000259" key="16">
    <source>
        <dbReference type="SMART" id="SM00861"/>
    </source>
</evidence>
<dbReference type="Pfam" id="PF22613">
    <property type="entry name" value="Transketolase_C_1"/>
    <property type="match status" value="1"/>
</dbReference>
<dbReference type="GO" id="GO:0006098">
    <property type="term" value="P:pentose-phosphate shunt"/>
    <property type="evidence" value="ECO:0007669"/>
    <property type="project" value="TreeGrafter"/>
</dbReference>
<dbReference type="EC" id="2.2.1.1" evidence="4"/>
<evidence type="ECO:0000256" key="8">
    <source>
        <dbReference type="ARBA" id="ARBA00022958"/>
    </source>
</evidence>
<proteinExistence type="inferred from homology"/>
<comment type="subunit">
    <text evidence="3">Homodimer.</text>
</comment>
<feature type="binding site" evidence="13">
    <location>
        <position position="528"/>
    </location>
    <ligand>
        <name>thiamine diphosphate</name>
        <dbReference type="ChEBI" id="CHEBI:58937"/>
    </ligand>
</feature>
<evidence type="ECO:0000256" key="14">
    <source>
        <dbReference type="PIRSR" id="PIRSR605478-4"/>
    </source>
</evidence>
<feature type="binding site" evidence="13">
    <location>
        <position position="352"/>
    </location>
    <ligand>
        <name>thiamine diphosphate</name>
        <dbReference type="ChEBI" id="CHEBI:58937"/>
    </ligand>
</feature>
<dbReference type="Gene3D" id="3.40.50.920">
    <property type="match status" value="1"/>
</dbReference>
<feature type="binding site" evidence="12">
    <location>
        <position position="352"/>
    </location>
    <ligand>
        <name>substrate</name>
    </ligand>
</feature>
<keyword evidence="18" id="KW-1185">Reference proteome</keyword>
<evidence type="ECO:0000256" key="15">
    <source>
        <dbReference type="PIRSR" id="PIRSR605478-5"/>
    </source>
</evidence>
<feature type="binding site" evidence="14">
    <location>
        <position position="277"/>
    </location>
    <ligand>
        <name>Mg(2+)</name>
        <dbReference type="ChEBI" id="CHEBI:18420"/>
    </ligand>
</feature>
<feature type="binding site" evidence="13">
    <location>
        <position position="155"/>
    </location>
    <ligand>
        <name>thiamine diphosphate</name>
        <dbReference type="ChEBI" id="CHEBI:58937"/>
    </ligand>
</feature>
<evidence type="ECO:0000256" key="6">
    <source>
        <dbReference type="ARBA" id="ARBA00022723"/>
    </source>
</evidence>
<dbReference type="InterPro" id="IPR033247">
    <property type="entry name" value="Transketolase_fam"/>
</dbReference>
<feature type="binding site" evidence="12">
    <location>
        <position position="115"/>
    </location>
    <ligand>
        <name>substrate</name>
    </ligand>
</feature>
<feature type="binding site" evidence="13">
    <location>
        <begin position="204"/>
        <end position="206"/>
    </location>
    <ligand>
        <name>thiamine diphosphate</name>
        <dbReference type="ChEBI" id="CHEBI:58937"/>
    </ligand>
</feature>
<feature type="binding site" evidence="13">
    <location>
        <position position="246"/>
    </location>
    <ligand>
        <name>thiamine diphosphate</name>
        <dbReference type="ChEBI" id="CHEBI:58937"/>
    </ligand>
</feature>
<keyword evidence="9 13" id="KW-0786">Thiamine pyrophosphate</keyword>
<keyword evidence="6 14" id="KW-0479">Metal-binding</keyword>
<dbReference type="InterPro" id="IPR029061">
    <property type="entry name" value="THDP-binding"/>
</dbReference>
<evidence type="ECO:0000256" key="13">
    <source>
        <dbReference type="PIRSR" id="PIRSR605478-3"/>
    </source>
</evidence>
<dbReference type="PROSITE" id="PS00802">
    <property type="entry name" value="TRANSKETOLASE_2"/>
    <property type="match status" value="1"/>
</dbReference>
<evidence type="ECO:0000256" key="3">
    <source>
        <dbReference type="ARBA" id="ARBA00011738"/>
    </source>
</evidence>
<evidence type="ECO:0000313" key="17">
    <source>
        <dbReference type="EMBL" id="KAK4538079.1"/>
    </source>
</evidence>
<feature type="active site" description="Proton donor" evidence="11">
    <location>
        <position position="501"/>
    </location>
</feature>
<dbReference type="FunFam" id="3.40.50.920:FF:000003">
    <property type="entry name" value="Transketolase"/>
    <property type="match status" value="1"/>
</dbReference>
<dbReference type="InterPro" id="IPR005478">
    <property type="entry name" value="Transketolase_bac-like"/>
</dbReference>
<feature type="binding site" evidence="12">
    <location>
        <position position="447"/>
    </location>
    <ligand>
        <name>substrate</name>
    </ligand>
</feature>
<sequence>MLAFLSLSSQATAMAVSRRDRVGNGVRCQGAPQGVSKGAFVGRALERATHRWPVPTSVAVPTGRVGHRRVAWLRATATQPTLVKPKQTGDAHADLCINTIRFLAIDAVEAANAGHPGAPMGQAPLAFTLWDKYMRFNPKNPGWANRDRFVLSCGHASMLQYALLYLYGYDRPNMDDIKQFRQLGSITAGHPENYLVPGVEVTTGPLGTGVAQAVGLAIAEAHLAATFNKPDAKIVDQFTYFIMSDGCAQEGVAAEASSLAGHLRLGKLIGFYDDNKISIDGDTDLSFSEDVGKRYEAYGWQVLHVANGNEDLAGLARAIEQARSDLSRPSLIIFRTIIGYGAPNKANTGGVHGAALGADEVRATRDNLDWKYGPFEVPDAALQHFRRKVDEGAKLEAAWKQQLAQYQQKYPELAARFERQVLRQEKSPGWEQALKECAAKQGAMATRQASGAMLNALAPIMPELIGGAADLAPSCNTLLKGTGDFSRHDYAARNMRFGVREAAMTAVTLGMRLHNSGLVPYCATFFIFTDFARPLIRLAALSEAGITFIGTHDSVALGEDGPTHQPVEHLASFRAMPNLYMFRPCDANEVAAGYALSLKSAHRPVILALTRQKVSKVATSSYDGALRGGYVVADHAAAGGTPDLILIGTGSEVEVVLAAADTLQKEDGLRVRVVSMPCVELFQEQDAAYIESVLPQAVPRSKRIACEAAASFGWSRYADHTVCVDTFGHSGKGDEVLKFFGITAQNVTKQARLVAMA</sequence>
<dbReference type="InterPro" id="IPR009014">
    <property type="entry name" value="Transketo_C/PFOR_II"/>
</dbReference>
<comment type="similarity">
    <text evidence="2">Belongs to the transketolase family.</text>
</comment>
<feature type="binding site" evidence="12">
    <location>
        <position position="474"/>
    </location>
    <ligand>
        <name>substrate</name>
    </ligand>
</feature>
<keyword evidence="7 14" id="KW-0460">Magnesium</keyword>
<reference evidence="17 18" key="1">
    <citation type="submission" date="2022-07" db="EMBL/GenBank/DDBJ databases">
        <title>Genome-wide signatures of adaptation to extreme environments.</title>
        <authorList>
            <person name="Cho C.H."/>
            <person name="Yoon H.S."/>
        </authorList>
    </citation>
    <scope>NUCLEOTIDE SEQUENCE [LARGE SCALE GENOMIC DNA]</scope>
    <source>
        <strain evidence="17 18">DBV 063 E5</strain>
    </source>
</reference>
<protein>
    <recommendedName>
        <fullName evidence="4">transketolase</fullName>
        <ecNumber evidence="4">2.2.1.1</ecNumber>
    </recommendedName>
</protein>
<comment type="cofactor">
    <cofactor evidence="1">
        <name>Co(2+)</name>
        <dbReference type="ChEBI" id="CHEBI:48828"/>
    </cofactor>
</comment>
<dbReference type="SMART" id="SM00861">
    <property type="entry name" value="Transket_pyr"/>
    <property type="match status" value="1"/>
</dbReference>
<dbReference type="InterPro" id="IPR020826">
    <property type="entry name" value="Transketolase_BS"/>
</dbReference>
<feature type="site" description="Important for catalytic activity" evidence="15">
    <location>
        <position position="115"/>
    </location>
</feature>
<feature type="binding site" evidence="12">
    <location>
        <position position="564"/>
    </location>
    <ligand>
        <name>substrate</name>
    </ligand>
</feature>
<dbReference type="Pfam" id="PF02779">
    <property type="entry name" value="Transket_pyr"/>
    <property type="match status" value="1"/>
</dbReference>
<evidence type="ECO:0000313" key="18">
    <source>
        <dbReference type="Proteomes" id="UP001301350"/>
    </source>
</evidence>
<dbReference type="FunFam" id="3.40.50.970:FF:000003">
    <property type="entry name" value="Transketolase"/>
    <property type="match status" value="1"/>
</dbReference>
<dbReference type="FunFam" id="3.40.50.970:FF:000004">
    <property type="entry name" value="Transketolase"/>
    <property type="match status" value="1"/>
</dbReference>